<sequence>MDRDEAQKTPVVIPPQDIKIDPERFLWYTGFQGGSFKVPFKKYKGRLINDTPMHHLNRLAETSNEKTKLEHKEFFDAVEVYFEGLMEYAKQHYADFVVPFGCKHIGKLLRQFEDDPWLKWTMRQPILTNNFPIYFTAIRFLLADKGHHWDTSELLRATATCKGPEARKDSKTSMSELECILFPGHSDNTIDDESRLVDTDSDVEYRNEGAIASSDGSNDSGTVSCTEDDTSFNDRSIQWWCSGSDDAVDSDHSEVISPDGSLSVDMALLGSLYRLDHQRQAARSPSPISGPPSLPYHLRELSDSSIASSVSSGSPVSPGMFQKGMGKEIDHPEGAQRRTRNSEREFSVKTNRHKQRREYLPSDIEDFIFTEGEDEDGSDEYIDSPTENDFSTDTEDSTNRFLCKFSLVTGLSTGVELRQLRPRKRAPDNSPCDFKRMLSAESSLSSIATKISSGITEVHSDNDELSSVIEISSDSESEEDEHSNMSLSFREYAVNLPFTQGLQSVPTQRMHTIFCLTLREDNSPQSINVFRAQKVPLLYHRDLQRSYGGYVGGWQLVDWVVKVCPSAASRLNFEFVSTPT</sequence>
<feature type="region of interest" description="Disordered" evidence="1">
    <location>
        <begin position="305"/>
        <end position="354"/>
    </location>
</feature>
<comment type="caution">
    <text evidence="2">The sequence shown here is derived from an EMBL/GenBank/DDBJ whole genome shotgun (WGS) entry which is preliminary data.</text>
</comment>
<feature type="compositionally biased region" description="Low complexity" evidence="1">
    <location>
        <begin position="305"/>
        <end position="319"/>
    </location>
</feature>
<keyword evidence="3" id="KW-1185">Reference proteome</keyword>
<name>A0AA39IVZ8_9AGAR</name>
<accession>A0AA39IVZ8</accession>
<feature type="compositionally biased region" description="Basic and acidic residues" evidence="1">
    <location>
        <begin position="325"/>
        <end position="347"/>
    </location>
</feature>
<feature type="region of interest" description="Disordered" evidence="1">
    <location>
        <begin position="209"/>
        <end position="229"/>
    </location>
</feature>
<organism evidence="2 3">
    <name type="scientific">Armillaria borealis</name>
    <dbReference type="NCBI Taxonomy" id="47425"/>
    <lineage>
        <taxon>Eukaryota</taxon>
        <taxon>Fungi</taxon>
        <taxon>Dikarya</taxon>
        <taxon>Basidiomycota</taxon>
        <taxon>Agaricomycotina</taxon>
        <taxon>Agaricomycetes</taxon>
        <taxon>Agaricomycetidae</taxon>
        <taxon>Agaricales</taxon>
        <taxon>Marasmiineae</taxon>
        <taxon>Physalacriaceae</taxon>
        <taxon>Armillaria</taxon>
    </lineage>
</organism>
<dbReference type="EMBL" id="JAUEPT010000135">
    <property type="protein sequence ID" value="KAK0430751.1"/>
    <property type="molecule type" value="Genomic_DNA"/>
</dbReference>
<evidence type="ECO:0000313" key="2">
    <source>
        <dbReference type="EMBL" id="KAK0430751.1"/>
    </source>
</evidence>
<evidence type="ECO:0000256" key="1">
    <source>
        <dbReference type="SAM" id="MobiDB-lite"/>
    </source>
</evidence>
<dbReference type="Proteomes" id="UP001175226">
    <property type="component" value="Unassembled WGS sequence"/>
</dbReference>
<reference evidence="2" key="1">
    <citation type="submission" date="2023-06" db="EMBL/GenBank/DDBJ databases">
        <authorList>
            <consortium name="Lawrence Berkeley National Laboratory"/>
            <person name="Ahrendt S."/>
            <person name="Sahu N."/>
            <person name="Indic B."/>
            <person name="Wong-Bajracharya J."/>
            <person name="Merenyi Z."/>
            <person name="Ke H.-M."/>
            <person name="Monk M."/>
            <person name="Kocsube S."/>
            <person name="Drula E."/>
            <person name="Lipzen A."/>
            <person name="Balint B."/>
            <person name="Henrissat B."/>
            <person name="Andreopoulos B."/>
            <person name="Martin F.M."/>
            <person name="Harder C.B."/>
            <person name="Rigling D."/>
            <person name="Ford K.L."/>
            <person name="Foster G.D."/>
            <person name="Pangilinan J."/>
            <person name="Papanicolaou A."/>
            <person name="Barry K."/>
            <person name="LaButti K."/>
            <person name="Viragh M."/>
            <person name="Koriabine M."/>
            <person name="Yan M."/>
            <person name="Riley R."/>
            <person name="Champramary S."/>
            <person name="Plett K.L."/>
            <person name="Tsai I.J."/>
            <person name="Slot J."/>
            <person name="Sipos G."/>
            <person name="Plett J."/>
            <person name="Nagy L.G."/>
            <person name="Grigoriev I.V."/>
        </authorList>
    </citation>
    <scope>NUCLEOTIDE SEQUENCE</scope>
    <source>
        <strain evidence="2">FPL87.14</strain>
    </source>
</reference>
<evidence type="ECO:0000313" key="3">
    <source>
        <dbReference type="Proteomes" id="UP001175226"/>
    </source>
</evidence>
<proteinExistence type="predicted"/>
<gene>
    <name evidence="2" type="ORF">EV421DRAFT_1912569</name>
</gene>
<feature type="compositionally biased region" description="Polar residues" evidence="1">
    <location>
        <begin position="214"/>
        <end position="225"/>
    </location>
</feature>
<protein>
    <submittedName>
        <fullName evidence="2">Uncharacterized protein</fullName>
    </submittedName>
</protein>
<feature type="region of interest" description="Disordered" evidence="1">
    <location>
        <begin position="372"/>
        <end position="395"/>
    </location>
</feature>
<dbReference type="AlphaFoldDB" id="A0AA39IVZ8"/>
<feature type="compositionally biased region" description="Acidic residues" evidence="1">
    <location>
        <begin position="372"/>
        <end position="382"/>
    </location>
</feature>